<keyword evidence="1" id="KW-0732">Signal</keyword>
<evidence type="ECO:0000313" key="2">
    <source>
        <dbReference type="EMBL" id="KFB75164.1"/>
    </source>
</evidence>
<feature type="chain" id="PRO_5001751021" description="PepSY domain-containing protein" evidence="1">
    <location>
        <begin position="27"/>
        <end position="103"/>
    </location>
</feature>
<reference evidence="3" key="3">
    <citation type="submission" date="2020-06" db="EMBL/GenBank/DDBJ databases">
        <authorList>
            <person name="Arumugam K."/>
            <person name="Besarab I."/>
            <person name="Haryono M."/>
            <person name="Bagci C."/>
            <person name="Beier S."/>
            <person name="Buchfink B."/>
            <person name="Gorska A."/>
            <person name="Qiu G."/>
            <person name="Huson D.H."/>
            <person name="Williams R.B."/>
        </authorList>
    </citation>
    <scope>NUCLEOTIDE SEQUENCE</scope>
    <source>
        <strain evidence="3">SSA1</strain>
    </source>
</reference>
<dbReference type="RefSeq" id="WP_138679205.1">
    <property type="nucleotide sequence ID" value="NZ_JDST02000102.1"/>
</dbReference>
<reference evidence="3 5" key="2">
    <citation type="journal article" date="2019" name="Microbiome">
        <title>Annotated bacterial chromosomes from frame-shift-corrected long-read metagenomic data.</title>
        <authorList>
            <person name="Arumugam K."/>
            <person name="Bagci C."/>
            <person name="Bessarab I."/>
            <person name="Beier S."/>
            <person name="Buchfink B."/>
            <person name="Gorska A."/>
            <person name="Qiu G."/>
            <person name="Huson D.H."/>
            <person name="Williams R.B.H."/>
        </authorList>
    </citation>
    <scope>NUCLEOTIDE SEQUENCE [LARGE SCALE GENOMIC DNA]</scope>
    <source>
        <strain evidence="3">SSA1</strain>
    </source>
</reference>
<protein>
    <recommendedName>
        <fullName evidence="6">PepSY domain-containing protein</fullName>
    </recommendedName>
</protein>
<evidence type="ECO:0000256" key="1">
    <source>
        <dbReference type="SAM" id="SignalP"/>
    </source>
</evidence>
<proteinExistence type="predicted"/>
<evidence type="ECO:0000313" key="3">
    <source>
        <dbReference type="EMBL" id="QLH50990.1"/>
    </source>
</evidence>
<keyword evidence="4" id="KW-1185">Reference proteome</keyword>
<gene>
    <name evidence="2" type="ORF">AW06_003819</name>
    <name evidence="3" type="ORF">HWD57_15210</name>
</gene>
<evidence type="ECO:0008006" key="6">
    <source>
        <dbReference type="Google" id="ProtNLM"/>
    </source>
</evidence>
<dbReference type="Proteomes" id="UP000509684">
    <property type="component" value="Chromosome"/>
</dbReference>
<dbReference type="EMBL" id="JDST02000102">
    <property type="protein sequence ID" value="KFB75164.1"/>
    <property type="molecule type" value="Genomic_DNA"/>
</dbReference>
<reference evidence="2 4" key="1">
    <citation type="submission" date="2014-02" db="EMBL/GenBank/DDBJ databases">
        <title>Expanding our view of genomic diversity in Candidatus Accumulibacter clades.</title>
        <authorList>
            <person name="Skennerton C.T."/>
            <person name="Barr J.J."/>
            <person name="Slater F.R."/>
            <person name="Bond P.L."/>
            <person name="Tyson G.W."/>
        </authorList>
    </citation>
    <scope>NUCLEOTIDE SEQUENCE [LARGE SCALE GENOMIC DNA]</scope>
    <source>
        <strain evidence="4">SK-02</strain>
    </source>
</reference>
<evidence type="ECO:0000313" key="5">
    <source>
        <dbReference type="Proteomes" id="UP000509684"/>
    </source>
</evidence>
<sequence>MTSGMRFWLIQLAAASVLAWPAGGWADDGRGYDRARQALEAGEFLPLRAIIERVERSYSVQVLEIELERDGGRWIYEIKTAAIDAFVQSGRLTVSAPRIWPFS</sequence>
<accession>A0A7D5NCJ8</accession>
<dbReference type="KEGG" id="acog:HWD57_15210"/>
<evidence type="ECO:0000313" key="4">
    <source>
        <dbReference type="Proteomes" id="UP000021315"/>
    </source>
</evidence>
<accession>A0A080MD89</accession>
<dbReference type="Proteomes" id="UP000021315">
    <property type="component" value="Unassembled WGS sequence"/>
</dbReference>
<organism evidence="2 4">
    <name type="scientific">Candidatus Accumulibacter cognatus</name>
    <dbReference type="NCBI Taxonomy" id="2954383"/>
    <lineage>
        <taxon>Bacteria</taxon>
        <taxon>Pseudomonadati</taxon>
        <taxon>Pseudomonadota</taxon>
        <taxon>Betaproteobacteria</taxon>
        <taxon>Candidatus Accumulibacter</taxon>
    </lineage>
</organism>
<dbReference type="AlphaFoldDB" id="A0A080MD89"/>
<name>A0A080MD89_9PROT</name>
<dbReference type="STRING" id="1453999.AW06_003819"/>
<dbReference type="EMBL" id="CP058708">
    <property type="protein sequence ID" value="QLH50990.1"/>
    <property type="molecule type" value="Genomic_DNA"/>
</dbReference>
<feature type="signal peptide" evidence="1">
    <location>
        <begin position="1"/>
        <end position="26"/>
    </location>
</feature>